<comment type="pathway">
    <text evidence="3 15">Purine metabolism; IMP biosynthesis via salvage pathway; IMP from hypoxanthine: step 1/1.</text>
</comment>
<evidence type="ECO:0000256" key="7">
    <source>
        <dbReference type="ARBA" id="ARBA00022676"/>
    </source>
</evidence>
<evidence type="ECO:0000256" key="14">
    <source>
        <dbReference type="ARBA" id="ARBA00049402"/>
    </source>
</evidence>
<evidence type="ECO:0000256" key="15">
    <source>
        <dbReference type="RuleBase" id="RU364099"/>
    </source>
</evidence>
<reference evidence="17 18" key="1">
    <citation type="submission" date="2015-08" db="EMBL/GenBank/DDBJ databases">
        <authorList>
            <person name="Babu N.S."/>
            <person name="Beckwith C.J."/>
            <person name="Beseler K.G."/>
            <person name="Brison A."/>
            <person name="Carone J.V."/>
            <person name="Caskin T.P."/>
            <person name="Diamond M."/>
            <person name="Durham M.E."/>
            <person name="Foxe J.M."/>
            <person name="Go M."/>
            <person name="Henderson B.A."/>
            <person name="Jones I.B."/>
            <person name="McGettigan J.A."/>
            <person name="Micheletti S.J."/>
            <person name="Nasrallah M.E."/>
            <person name="Ortiz D."/>
            <person name="Piller C.R."/>
            <person name="Privatt S.R."/>
            <person name="Schneider S.L."/>
            <person name="Sharp S."/>
            <person name="Smith T.C."/>
            <person name="Stanton J.D."/>
            <person name="Ullery H.E."/>
            <person name="Wilson R.J."/>
            <person name="Serrano M.G."/>
            <person name="Buck G."/>
            <person name="Lee V."/>
            <person name="Wang Y."/>
            <person name="Carvalho R."/>
            <person name="Voegtly L."/>
            <person name="Shi R."/>
            <person name="Duckworth R."/>
            <person name="Johnson A."/>
            <person name="Loviza R."/>
            <person name="Walstead R."/>
            <person name="Shah Z."/>
            <person name="Kiflezghi M."/>
            <person name="Wade K."/>
            <person name="Ball S.L."/>
            <person name="Bradley K.W."/>
            <person name="Asai D.J."/>
            <person name="Bowman C.A."/>
            <person name="Russell D.A."/>
            <person name="Pope W.H."/>
            <person name="Jacobs-Sera D."/>
            <person name="Hendrix R.W."/>
            <person name="Hatfull G.F."/>
        </authorList>
    </citation>
    <scope>NUCLEOTIDE SEQUENCE [LARGE SCALE GENOMIC DNA]</scope>
    <source>
        <strain evidence="17 18">DSM 27710</strain>
    </source>
</reference>
<dbReference type="GO" id="GO:0004422">
    <property type="term" value="F:hypoxanthine phosphoribosyltransferase activity"/>
    <property type="evidence" value="ECO:0007669"/>
    <property type="project" value="InterPro"/>
</dbReference>
<evidence type="ECO:0000256" key="5">
    <source>
        <dbReference type="ARBA" id="ARBA00011895"/>
    </source>
</evidence>
<comment type="similarity">
    <text evidence="4 15">Belongs to the purine/pyrimidine phosphoribosyltransferase family.</text>
</comment>
<dbReference type="GO" id="GO:0032263">
    <property type="term" value="P:GMP salvage"/>
    <property type="evidence" value="ECO:0007669"/>
    <property type="project" value="TreeGrafter"/>
</dbReference>
<dbReference type="GO" id="GO:0052657">
    <property type="term" value="F:guanine phosphoribosyltransferase activity"/>
    <property type="evidence" value="ECO:0007669"/>
    <property type="project" value="UniProtKB-ARBA"/>
</dbReference>
<evidence type="ECO:0000256" key="3">
    <source>
        <dbReference type="ARBA" id="ARBA00004669"/>
    </source>
</evidence>
<comment type="catalytic activity">
    <reaction evidence="14">
        <text>IMP + diphosphate = hypoxanthine + 5-phospho-alpha-D-ribose 1-diphosphate</text>
        <dbReference type="Rhea" id="RHEA:17973"/>
        <dbReference type="ChEBI" id="CHEBI:17368"/>
        <dbReference type="ChEBI" id="CHEBI:33019"/>
        <dbReference type="ChEBI" id="CHEBI:58017"/>
        <dbReference type="ChEBI" id="CHEBI:58053"/>
        <dbReference type="EC" id="2.4.2.8"/>
    </reaction>
    <physiologicalReaction direction="right-to-left" evidence="14">
        <dbReference type="Rhea" id="RHEA:17975"/>
    </physiologicalReaction>
</comment>
<evidence type="ECO:0000256" key="6">
    <source>
        <dbReference type="ARBA" id="ARBA00022490"/>
    </source>
</evidence>
<evidence type="ECO:0000256" key="12">
    <source>
        <dbReference type="ARBA" id="ARBA00022842"/>
    </source>
</evidence>
<dbReference type="CDD" id="cd06223">
    <property type="entry name" value="PRTases_typeI"/>
    <property type="match status" value="1"/>
</dbReference>
<dbReference type="GO" id="GO:0032264">
    <property type="term" value="P:IMP salvage"/>
    <property type="evidence" value="ECO:0007669"/>
    <property type="project" value="UniProtKB-UniPathway"/>
</dbReference>
<comment type="subcellular location">
    <subcellularLocation>
        <location evidence="2 15">Cytoplasm</location>
    </subcellularLocation>
</comment>
<keyword evidence="7 15" id="KW-0328">Glycosyltransferase</keyword>
<dbReference type="EMBL" id="CP012332">
    <property type="protein sequence ID" value="AKU91922.1"/>
    <property type="molecule type" value="Genomic_DNA"/>
</dbReference>
<dbReference type="SUPFAM" id="SSF53271">
    <property type="entry name" value="PRTase-like"/>
    <property type="match status" value="1"/>
</dbReference>
<dbReference type="GO" id="GO:0006166">
    <property type="term" value="P:purine ribonucleoside salvage"/>
    <property type="evidence" value="ECO:0007669"/>
    <property type="project" value="UniProtKB-KW"/>
</dbReference>
<evidence type="ECO:0000259" key="16">
    <source>
        <dbReference type="Pfam" id="PF00156"/>
    </source>
</evidence>
<dbReference type="GO" id="GO:0000287">
    <property type="term" value="F:magnesium ion binding"/>
    <property type="evidence" value="ECO:0007669"/>
    <property type="project" value="TreeGrafter"/>
</dbReference>
<gene>
    <name evidence="17" type="ORF">AKJ08_2309</name>
</gene>
<keyword evidence="11 15" id="KW-0547">Nucleotide-binding</keyword>
<dbReference type="GO" id="GO:0006178">
    <property type="term" value="P:guanine salvage"/>
    <property type="evidence" value="ECO:0007669"/>
    <property type="project" value="TreeGrafter"/>
</dbReference>
<dbReference type="KEGG" id="vin:AKJ08_2309"/>
<dbReference type="Proteomes" id="UP000055590">
    <property type="component" value="Chromosome"/>
</dbReference>
<keyword evidence="12 15" id="KW-0460">Magnesium</keyword>
<keyword evidence="9 15" id="KW-0479">Metal-binding</keyword>
<dbReference type="InterPro" id="IPR029057">
    <property type="entry name" value="PRTase-like"/>
</dbReference>
<keyword evidence="10 15" id="KW-0660">Purine salvage</keyword>
<name>A0A0K1PEJ4_9BACT</name>
<dbReference type="PATRIC" id="fig|1391653.3.peg.2408"/>
<protein>
    <recommendedName>
        <fullName evidence="5 15">Hypoxanthine phosphoribosyltransferase</fullName>
        <ecNumber evidence="5 15">2.4.2.8</ecNumber>
    </recommendedName>
</protein>
<dbReference type="Gene3D" id="3.40.50.2020">
    <property type="match status" value="1"/>
</dbReference>
<proteinExistence type="inferred from homology"/>
<comment type="cofactor">
    <cofactor evidence="1 15">
        <name>Mg(2+)</name>
        <dbReference type="ChEBI" id="CHEBI:18420"/>
    </cofactor>
</comment>
<evidence type="ECO:0000256" key="8">
    <source>
        <dbReference type="ARBA" id="ARBA00022679"/>
    </source>
</evidence>
<dbReference type="PANTHER" id="PTHR43340:SF1">
    <property type="entry name" value="HYPOXANTHINE PHOSPHORIBOSYLTRANSFERASE"/>
    <property type="match status" value="1"/>
</dbReference>
<dbReference type="GO" id="GO:0046100">
    <property type="term" value="P:hypoxanthine metabolic process"/>
    <property type="evidence" value="ECO:0007669"/>
    <property type="project" value="TreeGrafter"/>
</dbReference>
<evidence type="ECO:0000256" key="10">
    <source>
        <dbReference type="ARBA" id="ARBA00022726"/>
    </source>
</evidence>
<dbReference type="InterPro" id="IPR050408">
    <property type="entry name" value="HGPRT"/>
</dbReference>
<dbReference type="PANTHER" id="PTHR43340">
    <property type="entry name" value="HYPOXANTHINE-GUANINE PHOSPHORIBOSYLTRANSFERASE"/>
    <property type="match status" value="1"/>
</dbReference>
<evidence type="ECO:0000256" key="9">
    <source>
        <dbReference type="ARBA" id="ARBA00022723"/>
    </source>
</evidence>
<dbReference type="FunFam" id="3.40.50.2020:FF:000006">
    <property type="entry name" value="Hypoxanthine phosphoribosyltransferase"/>
    <property type="match status" value="1"/>
</dbReference>
<keyword evidence="8 15" id="KW-0808">Transferase</keyword>
<keyword evidence="18" id="KW-1185">Reference proteome</keyword>
<keyword evidence="6 15" id="KW-0963">Cytoplasm</keyword>
<evidence type="ECO:0000256" key="13">
    <source>
        <dbReference type="ARBA" id="ARBA00048811"/>
    </source>
</evidence>
<dbReference type="Pfam" id="PF00156">
    <property type="entry name" value="Pribosyltran"/>
    <property type="match status" value="1"/>
</dbReference>
<dbReference type="OrthoDB" id="9802824at2"/>
<comment type="catalytic activity">
    <reaction evidence="13">
        <text>GMP + diphosphate = guanine + 5-phospho-alpha-D-ribose 1-diphosphate</text>
        <dbReference type="Rhea" id="RHEA:25424"/>
        <dbReference type="ChEBI" id="CHEBI:16235"/>
        <dbReference type="ChEBI" id="CHEBI:33019"/>
        <dbReference type="ChEBI" id="CHEBI:58017"/>
        <dbReference type="ChEBI" id="CHEBI:58115"/>
        <dbReference type="EC" id="2.4.2.8"/>
    </reaction>
    <physiologicalReaction direction="right-to-left" evidence="13">
        <dbReference type="Rhea" id="RHEA:25426"/>
    </physiologicalReaction>
</comment>
<evidence type="ECO:0000256" key="1">
    <source>
        <dbReference type="ARBA" id="ARBA00001946"/>
    </source>
</evidence>
<evidence type="ECO:0000256" key="2">
    <source>
        <dbReference type="ARBA" id="ARBA00004496"/>
    </source>
</evidence>
<dbReference type="NCBIfam" id="TIGR01203">
    <property type="entry name" value="HGPRTase"/>
    <property type="match status" value="1"/>
</dbReference>
<evidence type="ECO:0000256" key="11">
    <source>
        <dbReference type="ARBA" id="ARBA00022741"/>
    </source>
</evidence>
<organism evidence="17 18">
    <name type="scientific">Vulgatibacter incomptus</name>
    <dbReference type="NCBI Taxonomy" id="1391653"/>
    <lineage>
        <taxon>Bacteria</taxon>
        <taxon>Pseudomonadati</taxon>
        <taxon>Myxococcota</taxon>
        <taxon>Myxococcia</taxon>
        <taxon>Myxococcales</taxon>
        <taxon>Cystobacterineae</taxon>
        <taxon>Vulgatibacteraceae</taxon>
        <taxon>Vulgatibacter</taxon>
    </lineage>
</organism>
<evidence type="ECO:0000313" key="17">
    <source>
        <dbReference type="EMBL" id="AKU91922.1"/>
    </source>
</evidence>
<dbReference type="GO" id="GO:0000166">
    <property type="term" value="F:nucleotide binding"/>
    <property type="evidence" value="ECO:0007669"/>
    <property type="project" value="UniProtKB-KW"/>
</dbReference>
<dbReference type="RefSeq" id="WP_050726164.1">
    <property type="nucleotide sequence ID" value="NZ_CP012332.1"/>
</dbReference>
<evidence type="ECO:0000256" key="4">
    <source>
        <dbReference type="ARBA" id="ARBA00008391"/>
    </source>
</evidence>
<dbReference type="AlphaFoldDB" id="A0A0K1PEJ4"/>
<dbReference type="InterPro" id="IPR000836">
    <property type="entry name" value="PRTase_dom"/>
</dbReference>
<dbReference type="STRING" id="1391653.AKJ08_2309"/>
<accession>A0A0K1PEJ4</accession>
<dbReference type="UniPathway" id="UPA00591">
    <property type="reaction ID" value="UER00648"/>
</dbReference>
<dbReference type="InterPro" id="IPR005904">
    <property type="entry name" value="Hxn_phspho_trans"/>
</dbReference>
<sequence length="176" mass="19037">MNLPGVKVLHDEAAIAARVGELGTRITRDYQGKELVVVGVLKGSFMFFADLVRAIDLPISIDFLGVASYGGNTKSSGVVQLTSDLSHPITGKHVLLVEDIVDTGLTMRYLLDNLATRHPASLAVCSLLEKPARMRVPIEIVYLGFSIPDEFVVGYGLDHAQKYRNLGFLGILEGAV</sequence>
<evidence type="ECO:0000313" key="18">
    <source>
        <dbReference type="Proteomes" id="UP000055590"/>
    </source>
</evidence>
<feature type="domain" description="Phosphoribosyltransferase" evidence="16">
    <location>
        <begin position="7"/>
        <end position="158"/>
    </location>
</feature>
<dbReference type="GO" id="GO:0005829">
    <property type="term" value="C:cytosol"/>
    <property type="evidence" value="ECO:0007669"/>
    <property type="project" value="TreeGrafter"/>
</dbReference>
<dbReference type="EC" id="2.4.2.8" evidence="5 15"/>